<dbReference type="EMBL" id="BONF01000014">
    <property type="protein sequence ID" value="GIF81546.1"/>
    <property type="molecule type" value="Genomic_DNA"/>
</dbReference>
<reference evidence="2 3" key="1">
    <citation type="submission" date="2021-01" db="EMBL/GenBank/DDBJ databases">
        <title>Whole genome shotgun sequence of Catellatospora bangladeshensis NBRC 107357.</title>
        <authorList>
            <person name="Komaki H."/>
            <person name="Tamura T."/>
        </authorList>
    </citation>
    <scope>NUCLEOTIDE SEQUENCE [LARGE SCALE GENOMIC DNA]</scope>
    <source>
        <strain evidence="2 3">NBRC 107357</strain>
    </source>
</reference>
<proteinExistence type="predicted"/>
<evidence type="ECO:0000259" key="1">
    <source>
        <dbReference type="PROSITE" id="PS51184"/>
    </source>
</evidence>
<dbReference type="Gene3D" id="2.60.120.650">
    <property type="entry name" value="Cupin"/>
    <property type="match status" value="1"/>
</dbReference>
<sequence length="339" mass="37024">MTAPSPTALDGSWRGWVAENVALGVPDGEIVSALRDAGHDAVTAAAEVERASAHPYLAAARRIAAEYGRAEALLDAYGQLRAADGGGVLERRRGVAPAEFFARYYHGHRPVVLQGLLDGSPAREWTFGGLRHRFGDVTVEVMTGREADPDHAWRYDAHRTPMPFGSYLDLVEAGPSNDNYMVPRNENWRRDGLAGMRDDIVPPAGIVPDDVLPEEMTLLLGPAGTVTPLHHDNMNILLCQVLGRKRVRLVPSFQRHLVYPRGGTFSHVDADAPDLSRFPDYASATVLETVLEPGEALFIPFGWWHWVRALDPAVTVSFHRFAVPGGNTYLSEPHSTGAA</sequence>
<dbReference type="InterPro" id="IPR041667">
    <property type="entry name" value="Cupin_8"/>
</dbReference>
<dbReference type="Proteomes" id="UP000601223">
    <property type="component" value="Unassembled WGS sequence"/>
</dbReference>
<dbReference type="SUPFAM" id="SSF51197">
    <property type="entry name" value="Clavaminate synthase-like"/>
    <property type="match status" value="1"/>
</dbReference>
<accession>A0A8J3JC36</accession>
<dbReference type="PANTHER" id="PTHR12461">
    <property type="entry name" value="HYPOXIA-INDUCIBLE FACTOR 1 ALPHA INHIBITOR-RELATED"/>
    <property type="match status" value="1"/>
</dbReference>
<dbReference type="PROSITE" id="PS51184">
    <property type="entry name" value="JMJC"/>
    <property type="match status" value="1"/>
</dbReference>
<dbReference type="AlphaFoldDB" id="A0A8J3JC36"/>
<dbReference type="RefSeq" id="WP_203746015.1">
    <property type="nucleotide sequence ID" value="NZ_BONF01000014.1"/>
</dbReference>
<evidence type="ECO:0000313" key="3">
    <source>
        <dbReference type="Proteomes" id="UP000601223"/>
    </source>
</evidence>
<evidence type="ECO:0000313" key="2">
    <source>
        <dbReference type="EMBL" id="GIF81546.1"/>
    </source>
</evidence>
<gene>
    <name evidence="2" type="primary">jmjD5_1</name>
    <name evidence="2" type="ORF">Cba03nite_28950</name>
</gene>
<dbReference type="Pfam" id="PF13621">
    <property type="entry name" value="Cupin_8"/>
    <property type="match status" value="1"/>
</dbReference>
<protein>
    <submittedName>
        <fullName evidence="2">Aspartate beta-hydroxylase</fullName>
    </submittedName>
</protein>
<keyword evidence="3" id="KW-1185">Reference proteome</keyword>
<organism evidence="2 3">
    <name type="scientific">Catellatospora bangladeshensis</name>
    <dbReference type="NCBI Taxonomy" id="310355"/>
    <lineage>
        <taxon>Bacteria</taxon>
        <taxon>Bacillati</taxon>
        <taxon>Actinomycetota</taxon>
        <taxon>Actinomycetes</taxon>
        <taxon>Micromonosporales</taxon>
        <taxon>Micromonosporaceae</taxon>
        <taxon>Catellatospora</taxon>
    </lineage>
</organism>
<dbReference type="PANTHER" id="PTHR12461:SF105">
    <property type="entry name" value="HYPOXIA-INDUCIBLE FACTOR 1-ALPHA INHIBITOR"/>
    <property type="match status" value="1"/>
</dbReference>
<dbReference type="InterPro" id="IPR003347">
    <property type="entry name" value="JmjC_dom"/>
</dbReference>
<feature type="domain" description="JmjC" evidence="1">
    <location>
        <begin position="171"/>
        <end position="335"/>
    </location>
</feature>
<name>A0A8J3JC36_9ACTN</name>
<comment type="caution">
    <text evidence="2">The sequence shown here is derived from an EMBL/GenBank/DDBJ whole genome shotgun (WGS) entry which is preliminary data.</text>
</comment>
<dbReference type="SMART" id="SM00558">
    <property type="entry name" value="JmjC"/>
    <property type="match status" value="1"/>
</dbReference>